<accession>A0A087TKA9</accession>
<dbReference type="EMBL" id="KK115615">
    <property type="protein sequence ID" value="KFM65548.1"/>
    <property type="molecule type" value="Genomic_DNA"/>
</dbReference>
<evidence type="ECO:0000313" key="3">
    <source>
        <dbReference type="Proteomes" id="UP000054359"/>
    </source>
</evidence>
<sequence length="39" mass="4755">MSELLFSDRLFTFNWIIKNFSFIRPDLSNPLRSPYFNVK</sequence>
<proteinExistence type="predicted"/>
<feature type="non-terminal residue" evidence="2">
    <location>
        <position position="39"/>
    </location>
</feature>
<evidence type="ECO:0000313" key="2">
    <source>
        <dbReference type="EMBL" id="KFM65548.1"/>
    </source>
</evidence>
<name>A0A087TKA9_STEMI</name>
<dbReference type="PROSITE" id="PS50144">
    <property type="entry name" value="MATH"/>
    <property type="match status" value="1"/>
</dbReference>
<keyword evidence="3" id="KW-1185">Reference proteome</keyword>
<feature type="domain" description="MATH" evidence="1">
    <location>
        <begin position="10"/>
        <end position="39"/>
    </location>
</feature>
<evidence type="ECO:0000259" key="1">
    <source>
        <dbReference type="PROSITE" id="PS50144"/>
    </source>
</evidence>
<dbReference type="AlphaFoldDB" id="A0A087TKA9"/>
<dbReference type="Proteomes" id="UP000054359">
    <property type="component" value="Unassembled WGS sequence"/>
</dbReference>
<organism evidence="2 3">
    <name type="scientific">Stegodyphus mimosarum</name>
    <name type="common">African social velvet spider</name>
    <dbReference type="NCBI Taxonomy" id="407821"/>
    <lineage>
        <taxon>Eukaryota</taxon>
        <taxon>Metazoa</taxon>
        <taxon>Ecdysozoa</taxon>
        <taxon>Arthropoda</taxon>
        <taxon>Chelicerata</taxon>
        <taxon>Arachnida</taxon>
        <taxon>Araneae</taxon>
        <taxon>Araneomorphae</taxon>
        <taxon>Entelegynae</taxon>
        <taxon>Eresoidea</taxon>
        <taxon>Eresidae</taxon>
        <taxon>Stegodyphus</taxon>
    </lineage>
</organism>
<gene>
    <name evidence="2" type="ORF">X975_23309</name>
</gene>
<reference evidence="2 3" key="1">
    <citation type="submission" date="2013-11" db="EMBL/GenBank/DDBJ databases">
        <title>Genome sequencing of Stegodyphus mimosarum.</title>
        <authorList>
            <person name="Bechsgaard J."/>
        </authorList>
    </citation>
    <scope>NUCLEOTIDE SEQUENCE [LARGE SCALE GENOMIC DNA]</scope>
</reference>
<protein>
    <recommendedName>
        <fullName evidence="1">MATH domain-containing protein</fullName>
    </recommendedName>
</protein>
<dbReference type="InterPro" id="IPR002083">
    <property type="entry name" value="MATH/TRAF_dom"/>
</dbReference>